<dbReference type="Proteomes" id="UP000681526">
    <property type="component" value="Unassembled WGS sequence"/>
</dbReference>
<dbReference type="InterPro" id="IPR050492">
    <property type="entry name" value="Bact_metal-bind_prot9"/>
</dbReference>
<dbReference type="PRINTS" id="PR00691">
    <property type="entry name" value="ADHESINB"/>
</dbReference>
<feature type="signal peptide" evidence="6">
    <location>
        <begin position="1"/>
        <end position="30"/>
    </location>
</feature>
<comment type="similarity">
    <text evidence="5">Belongs to the bacterial solute-binding protein 9 family.</text>
</comment>
<dbReference type="InterPro" id="IPR006128">
    <property type="entry name" value="Lipoprotein_PsaA-like"/>
</dbReference>
<keyword evidence="3" id="KW-0479">Metal-binding</keyword>
<dbReference type="EMBL" id="CAJRAY010000005">
    <property type="protein sequence ID" value="CAG5077048.1"/>
    <property type="molecule type" value="Genomic_DNA"/>
</dbReference>
<keyword evidence="2 5" id="KW-0813">Transport</keyword>
<gene>
    <name evidence="7" type="primary">txxe 140-mntA</name>
    <name evidence="7" type="ORF">TXXE_01090</name>
</gene>
<dbReference type="SUPFAM" id="SSF53807">
    <property type="entry name" value="Helical backbone' metal receptor"/>
    <property type="match status" value="1"/>
</dbReference>
<dbReference type="PANTHER" id="PTHR42953">
    <property type="entry name" value="HIGH-AFFINITY ZINC UPTAKE SYSTEM PROTEIN ZNUA-RELATED"/>
    <property type="match status" value="1"/>
</dbReference>
<accession>A0ABN7RK59</accession>
<name>A0ABN7RK59_THEXY</name>
<dbReference type="PANTHER" id="PTHR42953:SF1">
    <property type="entry name" value="METAL-BINDING PROTEIN HI_0362-RELATED"/>
    <property type="match status" value="1"/>
</dbReference>
<evidence type="ECO:0000256" key="3">
    <source>
        <dbReference type="ARBA" id="ARBA00022723"/>
    </source>
</evidence>
<comment type="subcellular location">
    <subcellularLocation>
        <location evidence="1">Cell envelope</location>
    </subcellularLocation>
</comment>
<comment type="caution">
    <text evidence="7">The sequence shown here is derived from an EMBL/GenBank/DDBJ whole genome shotgun (WGS) entry which is preliminary data.</text>
</comment>
<dbReference type="InterPro" id="IPR006127">
    <property type="entry name" value="ZnuA-like"/>
</dbReference>
<protein>
    <submittedName>
        <fullName evidence="7">Mn2+/Zn2+ ABC transporter substrate-binding protein</fullName>
    </submittedName>
</protein>
<evidence type="ECO:0000313" key="7">
    <source>
        <dbReference type="EMBL" id="CAG5077048.1"/>
    </source>
</evidence>
<evidence type="ECO:0000256" key="6">
    <source>
        <dbReference type="SAM" id="SignalP"/>
    </source>
</evidence>
<sequence length="328" mass="34849">MFKQRISKSTGRAFALLAAMLMLAACGSGAGGGAEGGAGSAGADGSGADGAIRVVTTIAQIAEPISVIGGGRVQVTSLMGPGVDPHLYQASQSDIRKLGSADIIFCNGLHLEANMLRAFEEIGKSRPVLAVGEAIAEDRLLTDETGAVDPHVWFDIDLWKEALGAAVEELKKLSPDDAEFFEANKRDYFAKMDELKEEAVRKMASVPEKRRVLVTAHDAFGYFGRMLGLEVVGLQGLSTEDEIGLSDIERTIGLLVERRVPAVFVESSINPKSIEAVIEGAKERGLNVRLGGELFSDAMGGAGTEEGTYLGMFRHNVDTIYEALTGEE</sequence>
<feature type="chain" id="PRO_5045396806" evidence="6">
    <location>
        <begin position="31"/>
        <end position="328"/>
    </location>
</feature>
<evidence type="ECO:0000256" key="1">
    <source>
        <dbReference type="ARBA" id="ARBA00004196"/>
    </source>
</evidence>
<evidence type="ECO:0000313" key="8">
    <source>
        <dbReference type="Proteomes" id="UP000681526"/>
    </source>
</evidence>
<keyword evidence="4 6" id="KW-0732">Signal</keyword>
<organism evidence="7 8">
    <name type="scientific">Thermobacillus xylanilyticus</name>
    <dbReference type="NCBI Taxonomy" id="76633"/>
    <lineage>
        <taxon>Bacteria</taxon>
        <taxon>Bacillati</taxon>
        <taxon>Bacillota</taxon>
        <taxon>Bacilli</taxon>
        <taxon>Bacillales</taxon>
        <taxon>Paenibacillaceae</taxon>
        <taxon>Thermobacillus</taxon>
    </lineage>
</organism>
<dbReference type="Pfam" id="PF01297">
    <property type="entry name" value="ZnuA"/>
    <property type="match status" value="1"/>
</dbReference>
<proteinExistence type="inferred from homology"/>
<dbReference type="PROSITE" id="PS51257">
    <property type="entry name" value="PROKAR_LIPOPROTEIN"/>
    <property type="match status" value="1"/>
</dbReference>
<evidence type="ECO:0000256" key="5">
    <source>
        <dbReference type="RuleBase" id="RU003512"/>
    </source>
</evidence>
<dbReference type="InterPro" id="IPR006129">
    <property type="entry name" value="AdhesinB"/>
</dbReference>
<dbReference type="Gene3D" id="3.40.50.1980">
    <property type="entry name" value="Nitrogenase molybdenum iron protein domain"/>
    <property type="match status" value="2"/>
</dbReference>
<reference evidence="7 8" key="1">
    <citation type="submission" date="2021-04" db="EMBL/GenBank/DDBJ databases">
        <authorList>
            <person name="Rakotoarivonina H."/>
        </authorList>
    </citation>
    <scope>NUCLEOTIDE SEQUENCE [LARGE SCALE GENOMIC DNA]</scope>
    <source>
        <strain evidence="7 8">XE</strain>
    </source>
</reference>
<evidence type="ECO:0000256" key="4">
    <source>
        <dbReference type="ARBA" id="ARBA00022729"/>
    </source>
</evidence>
<dbReference type="PRINTS" id="PR00690">
    <property type="entry name" value="ADHESNFAMILY"/>
</dbReference>
<evidence type="ECO:0000256" key="2">
    <source>
        <dbReference type="ARBA" id="ARBA00022448"/>
    </source>
</evidence>
<keyword evidence="8" id="KW-1185">Reference proteome</keyword>
<dbReference type="RefSeq" id="WP_213483119.1">
    <property type="nucleotide sequence ID" value="NZ_CAJRAY010000005.1"/>
</dbReference>